<evidence type="ECO:0000256" key="14">
    <source>
        <dbReference type="HAMAP-Rule" id="MF_01006"/>
    </source>
</evidence>
<sequence>MIDLYQIITSIIIGIIEGITEFLPISSTGHMIIASYYLNLNIENNNIKILEILTQLGSSLSILYFFRKKILKIIKSNILKKKINNIHILCAIAPTIFLGLMFYKKIKKLFNIQNVIIGLISGGLLLFFSEIFKPKKYKIYNIYNISILQSTIIGIFQILSLYPGFSRSGVTIATAILLGIKKSVAIEFSFIISVPLLIGVSFFDLSKHLTNIKILDIPIFFIGFTISFLVSLIFVRILLKILNNTSLIFFGIYRFTISGLIYFFSLNN</sequence>
<feature type="transmembrane region" description="Helical" evidence="14">
    <location>
        <begin position="109"/>
        <end position="128"/>
    </location>
</feature>
<feature type="transmembrane region" description="Helical" evidence="14">
    <location>
        <begin position="185"/>
        <end position="205"/>
    </location>
</feature>
<comment type="subcellular location">
    <subcellularLocation>
        <location evidence="1 14">Cell membrane</location>
        <topology evidence="1 14">Multi-pass membrane protein</topology>
    </subcellularLocation>
</comment>
<proteinExistence type="inferred from homology"/>
<feature type="transmembrane region" description="Helical" evidence="14">
    <location>
        <begin position="140"/>
        <end position="165"/>
    </location>
</feature>
<keyword evidence="5 14" id="KW-1003">Cell membrane</keyword>
<dbReference type="GO" id="GO:0050380">
    <property type="term" value="F:undecaprenyl-diphosphatase activity"/>
    <property type="evidence" value="ECO:0007669"/>
    <property type="project" value="UniProtKB-UniRule"/>
</dbReference>
<feature type="transmembrane region" description="Helical" evidence="14">
    <location>
        <begin position="245"/>
        <end position="264"/>
    </location>
</feature>
<evidence type="ECO:0000313" key="15">
    <source>
        <dbReference type="EMBL" id="QCI23632.1"/>
    </source>
</evidence>
<dbReference type="InterPro" id="IPR003824">
    <property type="entry name" value="UppP"/>
</dbReference>
<feature type="transmembrane region" description="Helical" evidence="14">
    <location>
        <begin position="47"/>
        <end position="66"/>
    </location>
</feature>
<keyword evidence="6 14" id="KW-0812">Transmembrane</keyword>
<dbReference type="RefSeq" id="WP_158362209.1">
    <property type="nucleotide sequence ID" value="NZ_CP034864.1"/>
</dbReference>
<dbReference type="Proteomes" id="UP000298745">
    <property type="component" value="Chromosome"/>
</dbReference>
<evidence type="ECO:0000256" key="8">
    <source>
        <dbReference type="ARBA" id="ARBA00022989"/>
    </source>
</evidence>
<dbReference type="HAMAP" id="MF_01006">
    <property type="entry name" value="Undec_diphosphatase"/>
    <property type="match status" value="1"/>
</dbReference>
<keyword evidence="14" id="KW-0573">Peptidoglycan synthesis</keyword>
<feature type="transmembrane region" description="Helical" evidence="14">
    <location>
        <begin position="86"/>
        <end position="103"/>
    </location>
</feature>
<evidence type="ECO:0000256" key="1">
    <source>
        <dbReference type="ARBA" id="ARBA00004651"/>
    </source>
</evidence>
<comment type="function">
    <text evidence="14">Catalyzes the dephosphorylation of undecaprenyl diphosphate (UPP). Confers resistance to bacitracin.</text>
</comment>
<dbReference type="AlphaFoldDB" id="A0A4D6Y202"/>
<dbReference type="Pfam" id="PF02673">
    <property type="entry name" value="BacA"/>
    <property type="match status" value="1"/>
</dbReference>
<comment type="similarity">
    <text evidence="2 14">Belongs to the UppP family.</text>
</comment>
<keyword evidence="10 14" id="KW-0046">Antibiotic resistance</keyword>
<dbReference type="PANTHER" id="PTHR30622">
    <property type="entry name" value="UNDECAPRENYL-DIPHOSPHATASE"/>
    <property type="match status" value="1"/>
</dbReference>
<keyword evidence="8 14" id="KW-1133">Transmembrane helix</keyword>
<evidence type="ECO:0000256" key="13">
    <source>
        <dbReference type="ARBA" id="ARBA00047594"/>
    </source>
</evidence>
<dbReference type="GO" id="GO:0071555">
    <property type="term" value="P:cell wall organization"/>
    <property type="evidence" value="ECO:0007669"/>
    <property type="project" value="UniProtKB-KW"/>
</dbReference>
<keyword evidence="14" id="KW-0133">Cell shape</keyword>
<keyword evidence="14" id="KW-0961">Cell wall biogenesis/degradation</keyword>
<keyword evidence="9 14" id="KW-0472">Membrane</keyword>
<evidence type="ECO:0000256" key="5">
    <source>
        <dbReference type="ARBA" id="ARBA00022475"/>
    </source>
</evidence>
<dbReference type="OrthoDB" id="9808289at2"/>
<name>A0A4D6Y202_9GAMM</name>
<organism evidence="15 16">
    <name type="scientific">Buchnera aphidicola</name>
    <name type="common">Macrosiphoniella sanborni</name>
    <dbReference type="NCBI Taxonomy" id="1241865"/>
    <lineage>
        <taxon>Bacteria</taxon>
        <taxon>Pseudomonadati</taxon>
        <taxon>Pseudomonadota</taxon>
        <taxon>Gammaproteobacteria</taxon>
        <taxon>Enterobacterales</taxon>
        <taxon>Erwiniaceae</taxon>
        <taxon>Buchnera</taxon>
    </lineage>
</organism>
<dbReference type="NCBIfam" id="NF001390">
    <property type="entry name" value="PRK00281.1-4"/>
    <property type="match status" value="1"/>
</dbReference>
<dbReference type="GO" id="GO:0009252">
    <property type="term" value="P:peptidoglycan biosynthetic process"/>
    <property type="evidence" value="ECO:0007669"/>
    <property type="project" value="UniProtKB-KW"/>
</dbReference>
<evidence type="ECO:0000256" key="12">
    <source>
        <dbReference type="ARBA" id="ARBA00032932"/>
    </source>
</evidence>
<accession>A0A4D6Y202</accession>
<dbReference type="GO" id="GO:0005886">
    <property type="term" value="C:plasma membrane"/>
    <property type="evidence" value="ECO:0007669"/>
    <property type="project" value="UniProtKB-SubCell"/>
</dbReference>
<feature type="transmembrane region" description="Helical" evidence="14">
    <location>
        <begin position="7"/>
        <end position="27"/>
    </location>
</feature>
<evidence type="ECO:0000256" key="2">
    <source>
        <dbReference type="ARBA" id="ARBA00010621"/>
    </source>
</evidence>
<keyword evidence="7 14" id="KW-0378">Hydrolase</keyword>
<comment type="miscellaneous">
    <text evidence="14">Bacitracin is thought to be involved in the inhibition of peptidoglycan synthesis by sequestering undecaprenyl diphosphate, thereby reducing the pool of lipid carrier available.</text>
</comment>
<gene>
    <name evidence="14" type="primary">uppP</name>
    <name evidence="15" type="ORF">D9V74_00290</name>
</gene>
<evidence type="ECO:0000256" key="4">
    <source>
        <dbReference type="ARBA" id="ARBA00021581"/>
    </source>
</evidence>
<feature type="transmembrane region" description="Helical" evidence="14">
    <location>
        <begin position="217"/>
        <end position="239"/>
    </location>
</feature>
<evidence type="ECO:0000256" key="7">
    <source>
        <dbReference type="ARBA" id="ARBA00022801"/>
    </source>
</evidence>
<evidence type="ECO:0000256" key="11">
    <source>
        <dbReference type="ARBA" id="ARBA00032707"/>
    </source>
</evidence>
<dbReference type="EMBL" id="CP034864">
    <property type="protein sequence ID" value="QCI23632.1"/>
    <property type="molecule type" value="Genomic_DNA"/>
</dbReference>
<evidence type="ECO:0000313" key="16">
    <source>
        <dbReference type="Proteomes" id="UP000298745"/>
    </source>
</evidence>
<protein>
    <recommendedName>
        <fullName evidence="4 14">Undecaprenyl-diphosphatase</fullName>
        <ecNumber evidence="3 14">3.6.1.27</ecNumber>
    </recommendedName>
    <alternativeName>
        <fullName evidence="12 14">Bacitracin resistance protein</fullName>
    </alternativeName>
    <alternativeName>
        <fullName evidence="11 14">Undecaprenyl pyrophosphate phosphatase</fullName>
    </alternativeName>
</protein>
<dbReference type="PANTHER" id="PTHR30622:SF3">
    <property type="entry name" value="UNDECAPRENYL-DIPHOSPHATASE"/>
    <property type="match status" value="1"/>
</dbReference>
<reference evidence="15 16" key="1">
    <citation type="submission" date="2018-12" db="EMBL/GenBank/DDBJ databases">
        <authorList>
            <person name="Chong R.A."/>
        </authorList>
    </citation>
    <scope>NUCLEOTIDE SEQUENCE [LARGE SCALE GENOMIC DNA]</scope>
    <source>
        <strain evidence="15 16">Msa</strain>
    </source>
</reference>
<evidence type="ECO:0000256" key="10">
    <source>
        <dbReference type="ARBA" id="ARBA00023251"/>
    </source>
</evidence>
<reference evidence="15 16" key="2">
    <citation type="submission" date="2019-05" db="EMBL/GenBank/DDBJ databases">
        <title>Genome evolution of the obligate endosymbiont Buchnera aphidicola.</title>
        <authorList>
            <person name="Moran N.A."/>
        </authorList>
    </citation>
    <scope>NUCLEOTIDE SEQUENCE [LARGE SCALE GENOMIC DNA]</scope>
    <source>
        <strain evidence="15 16">Msa</strain>
    </source>
</reference>
<evidence type="ECO:0000256" key="6">
    <source>
        <dbReference type="ARBA" id="ARBA00022692"/>
    </source>
</evidence>
<evidence type="ECO:0000256" key="3">
    <source>
        <dbReference type="ARBA" id="ARBA00012374"/>
    </source>
</evidence>
<dbReference type="GO" id="GO:0008360">
    <property type="term" value="P:regulation of cell shape"/>
    <property type="evidence" value="ECO:0007669"/>
    <property type="project" value="UniProtKB-KW"/>
</dbReference>
<evidence type="ECO:0000256" key="9">
    <source>
        <dbReference type="ARBA" id="ARBA00023136"/>
    </source>
</evidence>
<dbReference type="GO" id="GO:0046677">
    <property type="term" value="P:response to antibiotic"/>
    <property type="evidence" value="ECO:0007669"/>
    <property type="project" value="UniProtKB-UniRule"/>
</dbReference>
<dbReference type="EC" id="3.6.1.27" evidence="3 14"/>
<comment type="catalytic activity">
    <reaction evidence="13 14">
        <text>di-trans,octa-cis-undecaprenyl diphosphate + H2O = di-trans,octa-cis-undecaprenyl phosphate + phosphate + H(+)</text>
        <dbReference type="Rhea" id="RHEA:28094"/>
        <dbReference type="ChEBI" id="CHEBI:15377"/>
        <dbReference type="ChEBI" id="CHEBI:15378"/>
        <dbReference type="ChEBI" id="CHEBI:43474"/>
        <dbReference type="ChEBI" id="CHEBI:58405"/>
        <dbReference type="ChEBI" id="CHEBI:60392"/>
        <dbReference type="EC" id="3.6.1.27"/>
    </reaction>
</comment>